<evidence type="ECO:0000256" key="2">
    <source>
        <dbReference type="ARBA" id="ARBA00022475"/>
    </source>
</evidence>
<feature type="transmembrane region" description="Helical" evidence="12">
    <location>
        <begin position="528"/>
        <end position="559"/>
    </location>
</feature>
<dbReference type="FunFam" id="3.40.50.2300:FF:000063">
    <property type="entry name" value="Gamma-aminobutyric acid type B receptor subunit"/>
    <property type="match status" value="1"/>
</dbReference>
<feature type="transmembrane region" description="Helical" evidence="12">
    <location>
        <begin position="607"/>
        <end position="630"/>
    </location>
</feature>
<evidence type="ECO:0000256" key="11">
    <source>
        <dbReference type="ARBA" id="ARBA00073785"/>
    </source>
</evidence>
<dbReference type="CTD" id="6756368"/>
<feature type="transmembrane region" description="Helical" evidence="12">
    <location>
        <begin position="441"/>
        <end position="466"/>
    </location>
</feature>
<evidence type="ECO:0000256" key="12">
    <source>
        <dbReference type="SAM" id="Phobius"/>
    </source>
</evidence>
<dbReference type="InterPro" id="IPR002455">
    <property type="entry name" value="GPCR3_GABA-B"/>
</dbReference>
<protein>
    <recommendedName>
        <fullName evidence="11">Gamma-aminobutyric acid type B receptor subunit 2</fullName>
    </recommendedName>
</protein>
<keyword evidence="4" id="KW-0732">Signal</keyword>
<evidence type="ECO:0000256" key="9">
    <source>
        <dbReference type="ARBA" id="ARBA00023180"/>
    </source>
</evidence>
<keyword evidence="7 12" id="KW-0472">Membrane</keyword>
<sequence>VKQFFRLVNEKPPKIAIFGPVLSVVTESVASVSKYWNLVEISPTSTSMKLTDRKEYPYFFRTAISDISYNPARVAFIKHFNWTRVGIIYEIKDVFLHAINDLQEIFAKNGIVIVSSESFTTHPRDKVARMKSRDVRIILLFAYPVNAIRVFCEAYHQKVYGSKYVWMLPGFFLNNWFINNLNDAKVNCTAENLQEVIEGYIAFKNEVTPRLSEPTLSGYTQEGFKTAFANFSSGKPLVGSYTYAYDAIWALALGLNRTDIILRKQLKNLTLFDYNDTVIPKILINEMNNVSFIGLTDRIVFIDGNRVGSVIVMQYQKNTFANYTIQTGNYNYFKDKLTLGVKGNTIKWQGSFAPVDVERIEIEEIFISSPVFTLFACLAGIGIALCAAFIFLNVSKQHDRLIKMSSPKINIVMLLGSILCYISVLFFGLDSKAVGIRSMPIFCHSAAWTICLGFTLGFGALFWKTWRVYSIYRNKTKRSIIIKDKSLIGKIFALTIFDAVIMILWHIIDPIYTKQVTLNPKLETNAAVITRSVAIICVSNYMTIWMVVIYCWKFLLIVFGAFLAWETRHVTIPELNDSKLIGLCIYNVFVLCVTGVLLTAVVTADPITSYCLIASFIVFCTSVTIIVIFVPKVSHSNKYLTKFPILFYSS</sequence>
<dbReference type="KEGG" id="tad:TRIADDRAFT_28568"/>
<dbReference type="GO" id="GO:0007214">
    <property type="term" value="P:gamma-aminobutyric acid signaling pathway"/>
    <property type="evidence" value="ECO:0000318"/>
    <property type="project" value="GO_Central"/>
</dbReference>
<evidence type="ECO:0000256" key="8">
    <source>
        <dbReference type="ARBA" id="ARBA00023170"/>
    </source>
</evidence>
<evidence type="ECO:0000256" key="6">
    <source>
        <dbReference type="ARBA" id="ARBA00023040"/>
    </source>
</evidence>
<evidence type="ECO:0000256" key="3">
    <source>
        <dbReference type="ARBA" id="ARBA00022692"/>
    </source>
</evidence>
<evidence type="ECO:0000313" key="15">
    <source>
        <dbReference type="Proteomes" id="UP000009022"/>
    </source>
</evidence>
<evidence type="ECO:0000256" key="5">
    <source>
        <dbReference type="ARBA" id="ARBA00022989"/>
    </source>
</evidence>
<dbReference type="PhylomeDB" id="B3S4B7"/>
<feature type="non-terminal residue" evidence="14">
    <location>
        <position position="1"/>
    </location>
</feature>
<dbReference type="Proteomes" id="UP000009022">
    <property type="component" value="Unassembled WGS sequence"/>
</dbReference>
<gene>
    <name evidence="14" type="ORF">TRIADDRAFT_28568</name>
</gene>
<dbReference type="PRINTS" id="PR00248">
    <property type="entry name" value="GPCRMGR"/>
</dbReference>
<dbReference type="AlphaFoldDB" id="B3S4B7"/>
<comment type="subcellular location">
    <subcellularLocation>
        <location evidence="1">Cell membrane</location>
        <topology evidence="1">Multi-pass membrane protein</topology>
    </subcellularLocation>
</comment>
<dbReference type="InParanoid" id="B3S4B7"/>
<keyword evidence="10" id="KW-0807">Transducer</keyword>
<dbReference type="PRINTS" id="PR01177">
    <property type="entry name" value="GABAB1RECPTR"/>
</dbReference>
<dbReference type="RefSeq" id="XP_002115156.1">
    <property type="nucleotide sequence ID" value="XM_002115120.1"/>
</dbReference>
<dbReference type="InterPro" id="IPR028082">
    <property type="entry name" value="Peripla_BP_I"/>
</dbReference>
<feature type="domain" description="G-protein coupled receptors family 3 profile" evidence="13">
    <location>
        <begin position="371"/>
        <end position="633"/>
    </location>
</feature>
<dbReference type="PRINTS" id="PR01176">
    <property type="entry name" value="GABABRECEPTR"/>
</dbReference>
<dbReference type="OrthoDB" id="2150267at2759"/>
<keyword evidence="3 12" id="KW-0812">Transmembrane</keyword>
<dbReference type="GeneID" id="6756368"/>
<evidence type="ECO:0000259" key="13">
    <source>
        <dbReference type="PROSITE" id="PS50259"/>
    </source>
</evidence>
<evidence type="ECO:0000256" key="4">
    <source>
        <dbReference type="ARBA" id="ARBA00022729"/>
    </source>
</evidence>
<dbReference type="Pfam" id="PF01094">
    <property type="entry name" value="ANF_receptor"/>
    <property type="match status" value="1"/>
</dbReference>
<dbReference type="Gene3D" id="3.40.50.2300">
    <property type="match status" value="2"/>
</dbReference>
<feature type="transmembrane region" description="Helical" evidence="12">
    <location>
        <begin position="411"/>
        <end position="429"/>
    </location>
</feature>
<keyword evidence="6" id="KW-0297">G-protein coupled receptor</keyword>
<keyword evidence="9" id="KW-0325">Glycoprotein</keyword>
<feature type="transmembrane region" description="Helical" evidence="12">
    <location>
        <begin position="580"/>
        <end position="601"/>
    </location>
</feature>
<dbReference type="PROSITE" id="PS50259">
    <property type="entry name" value="G_PROTEIN_RECEP_F3_4"/>
    <property type="match status" value="1"/>
</dbReference>
<dbReference type="GO" id="GO:0004965">
    <property type="term" value="F:G protein-coupled GABA receptor activity"/>
    <property type="evidence" value="ECO:0000318"/>
    <property type="project" value="GO_Central"/>
</dbReference>
<feature type="transmembrane region" description="Helical" evidence="12">
    <location>
        <begin position="371"/>
        <end position="391"/>
    </location>
</feature>
<feature type="transmembrane region" description="Helical" evidence="12">
    <location>
        <begin position="487"/>
        <end position="508"/>
    </location>
</feature>
<evidence type="ECO:0000256" key="10">
    <source>
        <dbReference type="ARBA" id="ARBA00023224"/>
    </source>
</evidence>
<dbReference type="SUPFAM" id="SSF53822">
    <property type="entry name" value="Periplasmic binding protein-like I"/>
    <property type="match status" value="1"/>
</dbReference>
<dbReference type="EMBL" id="DS985249">
    <property type="protein sequence ID" value="EDV22612.1"/>
    <property type="molecule type" value="Genomic_DNA"/>
</dbReference>
<name>B3S4B7_TRIAD</name>
<dbReference type="CDD" id="cd06366">
    <property type="entry name" value="PBP1_GABAb_receptor"/>
    <property type="match status" value="1"/>
</dbReference>
<dbReference type="Pfam" id="PF00003">
    <property type="entry name" value="7tm_3"/>
    <property type="match status" value="1"/>
</dbReference>
<accession>B3S4B7</accession>
<dbReference type="CDD" id="cd15047">
    <property type="entry name" value="7tmC_GABA-B-like"/>
    <property type="match status" value="1"/>
</dbReference>
<organism evidence="14 15">
    <name type="scientific">Trichoplax adhaerens</name>
    <name type="common">Trichoplax reptans</name>
    <dbReference type="NCBI Taxonomy" id="10228"/>
    <lineage>
        <taxon>Eukaryota</taxon>
        <taxon>Metazoa</taxon>
        <taxon>Placozoa</taxon>
        <taxon>Uniplacotomia</taxon>
        <taxon>Trichoplacea</taxon>
        <taxon>Trichoplacidae</taxon>
        <taxon>Trichoplax</taxon>
    </lineage>
</organism>
<proteinExistence type="predicted"/>
<evidence type="ECO:0000256" key="7">
    <source>
        <dbReference type="ARBA" id="ARBA00023136"/>
    </source>
</evidence>
<dbReference type="HOGENOM" id="CLU_005240_3_0_1"/>
<dbReference type="InterPro" id="IPR001828">
    <property type="entry name" value="ANF_lig-bd_rcpt"/>
</dbReference>
<dbReference type="STRING" id="10228.B3S4B7"/>
<evidence type="ECO:0000313" key="14">
    <source>
        <dbReference type="EMBL" id="EDV22612.1"/>
    </source>
</evidence>
<keyword evidence="5 12" id="KW-1133">Transmembrane helix</keyword>
<dbReference type="PANTHER" id="PTHR10519:SF74">
    <property type="entry name" value="GAMMA-AMINOBUTYRIC ACID TYPE B RECEPTOR SUBUNIT 2"/>
    <property type="match status" value="1"/>
</dbReference>
<keyword evidence="15" id="KW-1185">Reference proteome</keyword>
<evidence type="ECO:0000256" key="1">
    <source>
        <dbReference type="ARBA" id="ARBA00004651"/>
    </source>
</evidence>
<dbReference type="InterPro" id="IPR000337">
    <property type="entry name" value="GPCR_3"/>
</dbReference>
<dbReference type="GO" id="GO:0038039">
    <property type="term" value="C:G protein-coupled receptor heterodimeric complex"/>
    <property type="evidence" value="ECO:0000318"/>
    <property type="project" value="GO_Central"/>
</dbReference>
<dbReference type="PANTHER" id="PTHR10519">
    <property type="entry name" value="GABA-B RECEPTOR"/>
    <property type="match status" value="1"/>
</dbReference>
<keyword evidence="8" id="KW-0675">Receptor</keyword>
<dbReference type="OMA" id="XVRNDLT"/>
<keyword evidence="2" id="KW-1003">Cell membrane</keyword>
<dbReference type="InterPro" id="IPR017978">
    <property type="entry name" value="GPCR_3_C"/>
</dbReference>
<dbReference type="eggNOG" id="KOG1055">
    <property type="taxonomic scope" value="Eukaryota"/>
</dbReference>
<reference evidence="14 15" key="1">
    <citation type="journal article" date="2008" name="Nature">
        <title>The Trichoplax genome and the nature of placozoans.</title>
        <authorList>
            <person name="Srivastava M."/>
            <person name="Begovic E."/>
            <person name="Chapman J."/>
            <person name="Putnam N.H."/>
            <person name="Hellsten U."/>
            <person name="Kawashima T."/>
            <person name="Kuo A."/>
            <person name="Mitros T."/>
            <person name="Salamov A."/>
            <person name="Carpenter M.L."/>
            <person name="Signorovitch A.Y."/>
            <person name="Moreno M.A."/>
            <person name="Kamm K."/>
            <person name="Grimwood J."/>
            <person name="Schmutz J."/>
            <person name="Shapiro H."/>
            <person name="Grigoriev I.V."/>
            <person name="Buss L.W."/>
            <person name="Schierwater B."/>
            <person name="Dellaporta S.L."/>
            <person name="Rokhsar D.S."/>
        </authorList>
    </citation>
    <scope>NUCLEOTIDE SEQUENCE [LARGE SCALE GENOMIC DNA]</scope>
    <source>
        <strain evidence="14 15">Grell-BS-1999</strain>
    </source>
</reference>